<dbReference type="InterPro" id="IPR006612">
    <property type="entry name" value="THAP_Znf"/>
</dbReference>
<evidence type="ECO:0000256" key="12">
    <source>
        <dbReference type="PROSITE-ProRule" id="PRU00309"/>
    </source>
</evidence>
<evidence type="ECO:0000256" key="11">
    <source>
        <dbReference type="ARBA" id="ARBA00023306"/>
    </source>
</evidence>
<dbReference type="Pfam" id="PF05485">
    <property type="entry name" value="THAP"/>
    <property type="match status" value="1"/>
</dbReference>
<sequence>MFLFPKDEDLSKAWAKQVQRTRKDWEPTKYSVLCSEHFTRDSFDESALLRAQMGIATKRTLILKKGGIPTVSPRVGTSAVGQLSTSTSRPARSAFAMRERKRKVEELLAESVVESSSFASTEESMEMATDRHGTGTGTTESRSGLPDRLDSNSYCQHQDTDWETTHKDTVKG</sequence>
<organism evidence="16 17">
    <name type="scientific">Champsocephalus esox</name>
    <name type="common">pike icefish</name>
    <dbReference type="NCBI Taxonomy" id="159716"/>
    <lineage>
        <taxon>Eukaryota</taxon>
        <taxon>Metazoa</taxon>
        <taxon>Chordata</taxon>
        <taxon>Craniata</taxon>
        <taxon>Vertebrata</taxon>
        <taxon>Euteleostomi</taxon>
        <taxon>Actinopterygii</taxon>
        <taxon>Neopterygii</taxon>
        <taxon>Teleostei</taxon>
        <taxon>Neoteleostei</taxon>
        <taxon>Acanthomorphata</taxon>
        <taxon>Eupercaria</taxon>
        <taxon>Perciformes</taxon>
        <taxon>Notothenioidei</taxon>
        <taxon>Channichthyidae</taxon>
        <taxon>Champsocephalus</taxon>
    </lineage>
</organism>
<keyword evidence="7 13" id="KW-0175">Coiled coil</keyword>
<evidence type="ECO:0000256" key="8">
    <source>
        <dbReference type="ARBA" id="ARBA00023125"/>
    </source>
</evidence>
<feature type="compositionally biased region" description="Basic and acidic residues" evidence="14">
    <location>
        <begin position="158"/>
        <end position="172"/>
    </location>
</feature>
<keyword evidence="17" id="KW-1185">Reference proteome</keyword>
<keyword evidence="5" id="KW-0862">Zinc</keyword>
<keyword evidence="10 13" id="KW-0539">Nucleus</keyword>
<evidence type="ECO:0000256" key="1">
    <source>
        <dbReference type="ARBA" id="ARBA00004642"/>
    </source>
</evidence>
<evidence type="ECO:0000256" key="7">
    <source>
        <dbReference type="ARBA" id="ARBA00023054"/>
    </source>
</evidence>
<dbReference type="GO" id="GO:0003700">
    <property type="term" value="F:DNA-binding transcription factor activity"/>
    <property type="evidence" value="ECO:0007669"/>
    <property type="project" value="UniProtKB-UniRule"/>
</dbReference>
<evidence type="ECO:0000256" key="4">
    <source>
        <dbReference type="ARBA" id="ARBA00022771"/>
    </source>
</evidence>
<evidence type="ECO:0000256" key="10">
    <source>
        <dbReference type="ARBA" id="ARBA00023242"/>
    </source>
</evidence>
<evidence type="ECO:0000313" key="16">
    <source>
        <dbReference type="EMBL" id="KAK5876242.1"/>
    </source>
</evidence>
<name>A0AAN8B183_9TELE</name>
<dbReference type="GO" id="GO:0043565">
    <property type="term" value="F:sequence-specific DNA binding"/>
    <property type="evidence" value="ECO:0007669"/>
    <property type="project" value="UniProtKB-UniRule"/>
</dbReference>
<keyword evidence="11 13" id="KW-0131">Cell cycle</keyword>
<evidence type="ECO:0000256" key="3">
    <source>
        <dbReference type="ARBA" id="ARBA00022723"/>
    </source>
</evidence>
<comment type="caution">
    <text evidence="16">The sequence shown here is derived from an EMBL/GenBank/DDBJ whole genome shotgun (WGS) entry which is preliminary data.</text>
</comment>
<keyword evidence="9 13" id="KW-0804">Transcription</keyword>
<comment type="similarity">
    <text evidence="2 13">Belongs to the THAP1 family.</text>
</comment>
<evidence type="ECO:0000256" key="2">
    <source>
        <dbReference type="ARBA" id="ARBA00006177"/>
    </source>
</evidence>
<keyword evidence="3" id="KW-0479">Metal-binding</keyword>
<comment type="subcellular location">
    <subcellularLocation>
        <location evidence="1 13">Nucleus</location>
        <location evidence="1 13">Nucleoplasm</location>
    </subcellularLocation>
</comment>
<keyword evidence="8 12" id="KW-0238">DNA-binding</keyword>
<evidence type="ECO:0000256" key="9">
    <source>
        <dbReference type="ARBA" id="ARBA00023163"/>
    </source>
</evidence>
<evidence type="ECO:0000313" key="17">
    <source>
        <dbReference type="Proteomes" id="UP001335648"/>
    </source>
</evidence>
<evidence type="ECO:0000259" key="15">
    <source>
        <dbReference type="PROSITE" id="PS50950"/>
    </source>
</evidence>
<dbReference type="PANTHER" id="PTHR46600">
    <property type="entry name" value="THAP DOMAIN-CONTAINING"/>
    <property type="match status" value="1"/>
</dbReference>
<accession>A0AAN8B183</accession>
<dbReference type="AlphaFoldDB" id="A0AAN8B183"/>
<dbReference type="EMBL" id="JAULUE010002068">
    <property type="protein sequence ID" value="KAK5876242.1"/>
    <property type="molecule type" value="Genomic_DNA"/>
</dbReference>
<comment type="function">
    <text evidence="13">DNA-binding transcription regulator that regulates endothelial cell proliferation and G1/S cell-cycle progression. Specifically binds the 5'-[AT]NTNN[GT]GGCA[AGT]-3' core DNA sequence and acts by modulating expression of pRB-E2F cell-cycle target genes.</text>
</comment>
<dbReference type="GO" id="GO:0001935">
    <property type="term" value="P:endothelial cell proliferation"/>
    <property type="evidence" value="ECO:0007669"/>
    <property type="project" value="UniProtKB-UniRule"/>
</dbReference>
<evidence type="ECO:0000256" key="13">
    <source>
        <dbReference type="RuleBase" id="RU369073"/>
    </source>
</evidence>
<keyword evidence="4 12" id="KW-0863">Zinc-finger</keyword>
<gene>
    <name evidence="16" type="ORF">CesoFtcFv8_027232</name>
</gene>
<feature type="compositionally biased region" description="Polar residues" evidence="14">
    <location>
        <begin position="79"/>
        <end position="90"/>
    </location>
</feature>
<evidence type="ECO:0000256" key="14">
    <source>
        <dbReference type="SAM" id="MobiDB-lite"/>
    </source>
</evidence>
<evidence type="ECO:0000256" key="5">
    <source>
        <dbReference type="ARBA" id="ARBA00022833"/>
    </source>
</evidence>
<reference evidence="16 17" key="1">
    <citation type="journal article" date="2023" name="Mol. Biol. Evol.">
        <title>Genomics of Secondarily Temperate Adaptation in the Only Non-Antarctic Icefish.</title>
        <authorList>
            <person name="Rivera-Colon A.G."/>
            <person name="Rayamajhi N."/>
            <person name="Minhas B.F."/>
            <person name="Madrigal G."/>
            <person name="Bilyk K.T."/>
            <person name="Yoon V."/>
            <person name="Hune M."/>
            <person name="Gregory S."/>
            <person name="Cheng C.H.C."/>
            <person name="Catchen J.M."/>
        </authorList>
    </citation>
    <scope>NUCLEOTIDE SEQUENCE [LARGE SCALE GENOMIC DNA]</scope>
    <source>
        <strain evidence="16">JC2023a</strain>
    </source>
</reference>
<dbReference type="SMART" id="SM00692">
    <property type="entry name" value="DM3"/>
    <property type="match status" value="1"/>
</dbReference>
<dbReference type="SUPFAM" id="SSF57716">
    <property type="entry name" value="Glucocorticoid receptor-like (DNA-binding domain)"/>
    <property type="match status" value="1"/>
</dbReference>
<feature type="region of interest" description="Disordered" evidence="14">
    <location>
        <begin position="114"/>
        <end position="172"/>
    </location>
</feature>
<dbReference type="PANTHER" id="PTHR46600:SF1">
    <property type="entry name" value="THAP DOMAIN-CONTAINING PROTEIN 1"/>
    <property type="match status" value="1"/>
</dbReference>
<dbReference type="Proteomes" id="UP001335648">
    <property type="component" value="Unassembled WGS sequence"/>
</dbReference>
<feature type="region of interest" description="Disordered" evidence="14">
    <location>
        <begin position="73"/>
        <end position="97"/>
    </location>
</feature>
<keyword evidence="6 13" id="KW-0805">Transcription regulation</keyword>
<proteinExistence type="inferred from homology"/>
<dbReference type="GO" id="GO:0005654">
    <property type="term" value="C:nucleoplasm"/>
    <property type="evidence" value="ECO:0007669"/>
    <property type="project" value="UniProtKB-SubCell"/>
</dbReference>
<dbReference type="PROSITE" id="PS50950">
    <property type="entry name" value="ZF_THAP"/>
    <property type="match status" value="1"/>
</dbReference>
<evidence type="ECO:0000256" key="6">
    <source>
        <dbReference type="ARBA" id="ARBA00023015"/>
    </source>
</evidence>
<dbReference type="GO" id="GO:0008270">
    <property type="term" value="F:zinc ion binding"/>
    <property type="evidence" value="ECO:0007669"/>
    <property type="project" value="UniProtKB-KW"/>
</dbReference>
<protein>
    <recommendedName>
        <fullName evidence="13">THAP domain-containing protein 1</fullName>
    </recommendedName>
</protein>
<dbReference type="InterPro" id="IPR026516">
    <property type="entry name" value="THAP1/10"/>
</dbReference>
<feature type="domain" description="THAP-type" evidence="15">
    <location>
        <begin position="1"/>
        <end position="72"/>
    </location>
</feature>